<keyword evidence="2" id="KW-1185">Reference proteome</keyword>
<name>A0ABV9U6L9_9ACTN</name>
<proteinExistence type="predicted"/>
<organism evidence="1 2">
    <name type="scientific">Actinomadura gamaensis</name>
    <dbReference type="NCBI Taxonomy" id="1763541"/>
    <lineage>
        <taxon>Bacteria</taxon>
        <taxon>Bacillati</taxon>
        <taxon>Actinomycetota</taxon>
        <taxon>Actinomycetes</taxon>
        <taxon>Streptosporangiales</taxon>
        <taxon>Thermomonosporaceae</taxon>
        <taxon>Actinomadura</taxon>
    </lineage>
</organism>
<evidence type="ECO:0000313" key="2">
    <source>
        <dbReference type="Proteomes" id="UP001595872"/>
    </source>
</evidence>
<gene>
    <name evidence="1" type="ORF">ACFPCY_33030</name>
</gene>
<protein>
    <submittedName>
        <fullName evidence="1">Uncharacterized protein</fullName>
    </submittedName>
</protein>
<dbReference type="RefSeq" id="WP_378261811.1">
    <property type="nucleotide sequence ID" value="NZ_JBHSIT010000011.1"/>
</dbReference>
<dbReference type="Proteomes" id="UP001595872">
    <property type="component" value="Unassembled WGS sequence"/>
</dbReference>
<evidence type="ECO:0000313" key="1">
    <source>
        <dbReference type="EMBL" id="MFC4912167.1"/>
    </source>
</evidence>
<reference evidence="2" key="1">
    <citation type="journal article" date="2019" name="Int. J. Syst. Evol. Microbiol.">
        <title>The Global Catalogue of Microorganisms (GCM) 10K type strain sequencing project: providing services to taxonomists for standard genome sequencing and annotation.</title>
        <authorList>
            <consortium name="The Broad Institute Genomics Platform"/>
            <consortium name="The Broad Institute Genome Sequencing Center for Infectious Disease"/>
            <person name="Wu L."/>
            <person name="Ma J."/>
        </authorList>
    </citation>
    <scope>NUCLEOTIDE SEQUENCE [LARGE SCALE GENOMIC DNA]</scope>
    <source>
        <strain evidence="2">KLKA75</strain>
    </source>
</reference>
<dbReference type="EMBL" id="JBHSIT010000011">
    <property type="protein sequence ID" value="MFC4912167.1"/>
    <property type="molecule type" value="Genomic_DNA"/>
</dbReference>
<comment type="caution">
    <text evidence="1">The sequence shown here is derived from an EMBL/GenBank/DDBJ whole genome shotgun (WGS) entry which is preliminary data.</text>
</comment>
<sequence length="260" mass="28834">MTGMGLDAFVLCRCWQDGRTSEPPVPPELVKADEYGPYVEGDAGEPEFSVWKDGAACPHENMEAASERISNWGGYRCFQQAMEAAGWERFPVLREYLPESNGGTLPAERAREALGELASFRDRADVGRETVLLDEDTGTVLAANIRAYGGVFVWDGIAKRRVGVDERGLFVLDDADRELFRARRCTQRRVRAGRIRFRTEDGAETTLDLASAIGEQDGSYPARLTVVERPLGGSYFDYAVEPLRRVCEAAVETGNPVVWC</sequence>
<accession>A0ABV9U6L9</accession>